<keyword evidence="2" id="KW-1133">Transmembrane helix</keyword>
<evidence type="ECO:0000259" key="3">
    <source>
        <dbReference type="Pfam" id="PF07811"/>
    </source>
</evidence>
<dbReference type="Proteomes" id="UP000007967">
    <property type="component" value="Chromosome"/>
</dbReference>
<keyword evidence="2" id="KW-0812">Transmembrane</keyword>
<dbReference type="eggNOG" id="COG4961">
    <property type="taxonomic scope" value="Bacteria"/>
</dbReference>
<dbReference type="STRING" id="479435.Kfla_3297"/>
<name>D2Q4P4_KRIFD</name>
<keyword evidence="2" id="KW-0472">Membrane</keyword>
<feature type="transmembrane region" description="Helical" evidence="2">
    <location>
        <begin position="75"/>
        <end position="95"/>
    </location>
</feature>
<sequence length="206" mass="21806">MTILGKHRPLPPARPRPHAPTPPARPGPAARRARTLSRSPELAGFPAAAVSAAPSHSLSIRAAQRRGLRGERGTMALEMVILAPLLLILFMFLLACGRYFQTSSLLENAARDGARSASQARSLGDAQARVDQAVTRTMEQSVDSCKQSAAGSITTGFVAGTPLSVEITCTIDYRDLGLLGIGGDTTITKKFSSSLDPYRGIRDGNP</sequence>
<gene>
    <name evidence="4" type="ordered locus">Kfla_3297</name>
</gene>
<reference evidence="4 5" key="2">
    <citation type="journal article" date="2010" name="Stand. Genomic Sci.">
        <title>Complete genome sequence of Kribbella flavida type strain (IFO 14399).</title>
        <authorList>
            <person name="Pukall R."/>
            <person name="Lapidus A."/>
            <person name="Glavina Del Rio T."/>
            <person name="Copeland A."/>
            <person name="Tice H."/>
            <person name="Cheng J.-F."/>
            <person name="Lucas S."/>
            <person name="Chen F."/>
            <person name="Nolan M."/>
            <person name="LaButti K."/>
            <person name="Pati A."/>
            <person name="Ivanova N."/>
            <person name="Mavrommatis K."/>
            <person name="Mikhailova N."/>
            <person name="Pitluck S."/>
            <person name="Bruce D."/>
            <person name="Goodwin L."/>
            <person name="Land M."/>
            <person name="Hauser L."/>
            <person name="Chang Y.-J."/>
            <person name="Jeffries C.D."/>
            <person name="Chen A."/>
            <person name="Palaniappan K."/>
            <person name="Chain P."/>
            <person name="Rohde M."/>
            <person name="Goeker M."/>
            <person name="Bristow J."/>
            <person name="Eisen J.A."/>
            <person name="Markowitz V."/>
            <person name="Hugenholtz P."/>
            <person name="Kyrpides N.C."/>
            <person name="Klenk H.-P."/>
            <person name="Brettin T."/>
        </authorList>
    </citation>
    <scope>NUCLEOTIDE SEQUENCE [LARGE SCALE GENOMIC DNA]</scope>
    <source>
        <strain evidence="5">DSM 17836 / JCM 10339 / NBRC 14399</strain>
    </source>
</reference>
<feature type="compositionally biased region" description="Pro residues" evidence="1">
    <location>
        <begin position="10"/>
        <end position="26"/>
    </location>
</feature>
<dbReference type="Pfam" id="PF07811">
    <property type="entry name" value="TadE"/>
    <property type="match status" value="1"/>
</dbReference>
<dbReference type="EMBL" id="CP001736">
    <property type="protein sequence ID" value="ADB32358.1"/>
    <property type="molecule type" value="Genomic_DNA"/>
</dbReference>
<reference evidence="5" key="1">
    <citation type="submission" date="2009-09" db="EMBL/GenBank/DDBJ databases">
        <title>The complete genome of Kribbella flavida DSM 17836.</title>
        <authorList>
            <consortium name="US DOE Joint Genome Institute (JGI-PGF)"/>
            <person name="Lucas S."/>
            <person name="Copeland A."/>
            <person name="Lapidus A."/>
            <person name="Glavina del Rio T."/>
            <person name="Dalin E."/>
            <person name="Tice H."/>
            <person name="Bruce D."/>
            <person name="Goodwin L."/>
            <person name="Pitluck S."/>
            <person name="Kyrpides N."/>
            <person name="Mavromatis K."/>
            <person name="Ivanova N."/>
            <person name="Saunders E."/>
            <person name="Brettin T."/>
            <person name="Detter J.C."/>
            <person name="Han C."/>
            <person name="Larimer F."/>
            <person name="Land M."/>
            <person name="Hauser L."/>
            <person name="Markowitz V."/>
            <person name="Cheng J.-F."/>
            <person name="Hugenholtz P."/>
            <person name="Woyke T."/>
            <person name="Wu D."/>
            <person name="Pukall R."/>
            <person name="Klenk H.-P."/>
            <person name="Eisen J.A."/>
        </authorList>
    </citation>
    <scope>NUCLEOTIDE SEQUENCE [LARGE SCALE GENOMIC DNA]</scope>
    <source>
        <strain evidence="5">DSM 17836 / JCM 10339 / NBRC 14399</strain>
    </source>
</reference>
<dbReference type="HOGENOM" id="CLU_1330482_0_0_11"/>
<accession>D2Q4P4</accession>
<evidence type="ECO:0000313" key="4">
    <source>
        <dbReference type="EMBL" id="ADB32358.1"/>
    </source>
</evidence>
<feature type="domain" description="TadE-like" evidence="3">
    <location>
        <begin position="73"/>
        <end position="115"/>
    </location>
</feature>
<proteinExistence type="predicted"/>
<keyword evidence="5" id="KW-1185">Reference proteome</keyword>
<evidence type="ECO:0000256" key="1">
    <source>
        <dbReference type="SAM" id="MobiDB-lite"/>
    </source>
</evidence>
<organism evidence="4 5">
    <name type="scientific">Kribbella flavida (strain DSM 17836 / JCM 10339 / NBRC 14399)</name>
    <dbReference type="NCBI Taxonomy" id="479435"/>
    <lineage>
        <taxon>Bacteria</taxon>
        <taxon>Bacillati</taxon>
        <taxon>Actinomycetota</taxon>
        <taxon>Actinomycetes</taxon>
        <taxon>Propionibacteriales</taxon>
        <taxon>Kribbellaceae</taxon>
        <taxon>Kribbella</taxon>
    </lineage>
</organism>
<dbReference type="KEGG" id="kfl:Kfla_3297"/>
<dbReference type="InterPro" id="IPR012495">
    <property type="entry name" value="TadE-like_dom"/>
</dbReference>
<evidence type="ECO:0000256" key="2">
    <source>
        <dbReference type="SAM" id="Phobius"/>
    </source>
</evidence>
<protein>
    <submittedName>
        <fullName evidence="4">TadE family protein</fullName>
    </submittedName>
</protein>
<dbReference type="AlphaFoldDB" id="D2Q4P4"/>
<feature type="region of interest" description="Disordered" evidence="1">
    <location>
        <begin position="1"/>
        <end position="38"/>
    </location>
</feature>
<evidence type="ECO:0000313" key="5">
    <source>
        <dbReference type="Proteomes" id="UP000007967"/>
    </source>
</evidence>